<dbReference type="PROSITE" id="PS51263">
    <property type="entry name" value="ADF_H"/>
    <property type="match status" value="1"/>
</dbReference>
<protein>
    <recommendedName>
        <fullName evidence="6">ADF-H domain-containing protein</fullName>
    </recommendedName>
</protein>
<comment type="similarity">
    <text evidence="5">Belongs to the actin-binding proteins ADF family. Coactosin subfamily.</text>
</comment>
<dbReference type="GO" id="GO:0051015">
    <property type="term" value="F:actin filament binding"/>
    <property type="evidence" value="ECO:0007669"/>
    <property type="project" value="TreeGrafter"/>
</dbReference>
<dbReference type="InterPro" id="IPR029006">
    <property type="entry name" value="ADF-H/Gelsolin-like_dom_sf"/>
</dbReference>
<dbReference type="GO" id="GO:0005884">
    <property type="term" value="C:actin filament"/>
    <property type="evidence" value="ECO:0007669"/>
    <property type="project" value="TreeGrafter"/>
</dbReference>
<sequence length="153" mass="17325">MITGRYSTSQKPEIATAYNDVRDDKTDTNWLLLEYVSDKVDELTLAQTGTGGLDEFVKHLQPNQAAFGYIRIPISNDELSQRTKFVLVCWCGPQVKVMRKAKLGIHKAEVKNVLRTFSIEIMASDLHDLDEKDVVLKLRKAGGANYDRQTSDY</sequence>
<reference evidence="7" key="1">
    <citation type="submission" date="2022-07" db="EMBL/GenBank/DDBJ databases">
        <title>Phylogenomic reconstructions and comparative analyses of Kickxellomycotina fungi.</title>
        <authorList>
            <person name="Reynolds N.K."/>
            <person name="Stajich J.E."/>
            <person name="Barry K."/>
            <person name="Grigoriev I.V."/>
            <person name="Crous P."/>
            <person name="Smith M.E."/>
        </authorList>
    </citation>
    <scope>NUCLEOTIDE SEQUENCE</scope>
    <source>
        <strain evidence="7">RSA 1196</strain>
    </source>
</reference>
<evidence type="ECO:0000256" key="3">
    <source>
        <dbReference type="ARBA" id="ARBA00023203"/>
    </source>
</evidence>
<dbReference type="GO" id="GO:0030833">
    <property type="term" value="P:regulation of actin filament polymerization"/>
    <property type="evidence" value="ECO:0007669"/>
    <property type="project" value="TreeGrafter"/>
</dbReference>
<evidence type="ECO:0000256" key="5">
    <source>
        <dbReference type="ARBA" id="ARBA00038052"/>
    </source>
</evidence>
<dbReference type="CDD" id="cd11282">
    <property type="entry name" value="ADF_coactosin_like"/>
    <property type="match status" value="1"/>
</dbReference>
<evidence type="ECO:0000313" key="8">
    <source>
        <dbReference type="Proteomes" id="UP001150925"/>
    </source>
</evidence>
<evidence type="ECO:0000256" key="4">
    <source>
        <dbReference type="ARBA" id="ARBA00023212"/>
    </source>
</evidence>
<evidence type="ECO:0000259" key="6">
    <source>
        <dbReference type="PROSITE" id="PS51263"/>
    </source>
</evidence>
<evidence type="ECO:0000256" key="2">
    <source>
        <dbReference type="ARBA" id="ARBA00022490"/>
    </source>
</evidence>
<dbReference type="EMBL" id="JANBPY010001249">
    <property type="protein sequence ID" value="KAJ1960868.1"/>
    <property type="molecule type" value="Genomic_DNA"/>
</dbReference>
<dbReference type="FunFam" id="3.40.20.10:FF:000018">
    <property type="entry name" value="Coactosin-like 1"/>
    <property type="match status" value="1"/>
</dbReference>
<feature type="domain" description="ADF-H" evidence="6">
    <location>
        <begin position="5"/>
        <end position="139"/>
    </location>
</feature>
<dbReference type="Gene3D" id="3.40.20.10">
    <property type="entry name" value="Severin"/>
    <property type="match status" value="1"/>
</dbReference>
<dbReference type="InterPro" id="IPR002108">
    <property type="entry name" value="ADF-H"/>
</dbReference>
<accession>A0A9W8ASK8</accession>
<dbReference type="PANTHER" id="PTHR10829">
    <property type="entry name" value="CORTACTIN AND DREBRIN"/>
    <property type="match status" value="1"/>
</dbReference>
<keyword evidence="4" id="KW-0206">Cytoskeleton</keyword>
<dbReference type="GO" id="GO:0030864">
    <property type="term" value="C:cortical actin cytoskeleton"/>
    <property type="evidence" value="ECO:0007669"/>
    <property type="project" value="TreeGrafter"/>
</dbReference>
<dbReference type="Pfam" id="PF00241">
    <property type="entry name" value="Cofilin_ADF"/>
    <property type="match status" value="1"/>
</dbReference>
<keyword evidence="8" id="KW-1185">Reference proteome</keyword>
<proteinExistence type="inferred from homology"/>
<name>A0A9W8ASK8_9FUNG</name>
<keyword evidence="3" id="KW-0009">Actin-binding</keyword>
<dbReference type="GO" id="GO:0030427">
    <property type="term" value="C:site of polarized growth"/>
    <property type="evidence" value="ECO:0007669"/>
    <property type="project" value="TreeGrafter"/>
</dbReference>
<dbReference type="SMART" id="SM00102">
    <property type="entry name" value="ADF"/>
    <property type="match status" value="1"/>
</dbReference>
<dbReference type="OrthoDB" id="20822at2759"/>
<gene>
    <name evidence="7" type="ORF">IWQ62_004068</name>
</gene>
<dbReference type="AlphaFoldDB" id="A0A9W8ASK8"/>
<dbReference type="Proteomes" id="UP001150925">
    <property type="component" value="Unassembled WGS sequence"/>
</dbReference>
<comment type="subcellular location">
    <subcellularLocation>
        <location evidence="1">Cytoplasm</location>
        <location evidence="1">Cytoskeleton</location>
    </subcellularLocation>
</comment>
<dbReference type="SUPFAM" id="SSF55753">
    <property type="entry name" value="Actin depolymerizing proteins"/>
    <property type="match status" value="1"/>
</dbReference>
<evidence type="ECO:0000256" key="1">
    <source>
        <dbReference type="ARBA" id="ARBA00004245"/>
    </source>
</evidence>
<evidence type="ECO:0000313" key="7">
    <source>
        <dbReference type="EMBL" id="KAJ1960868.1"/>
    </source>
</evidence>
<keyword evidence="2" id="KW-0963">Cytoplasm</keyword>
<dbReference type="PANTHER" id="PTHR10829:SF56">
    <property type="entry name" value="ADF-H DOMAIN-CONTAINING PROTEIN"/>
    <property type="match status" value="1"/>
</dbReference>
<organism evidence="7 8">
    <name type="scientific">Dispira parvispora</name>
    <dbReference type="NCBI Taxonomy" id="1520584"/>
    <lineage>
        <taxon>Eukaryota</taxon>
        <taxon>Fungi</taxon>
        <taxon>Fungi incertae sedis</taxon>
        <taxon>Zoopagomycota</taxon>
        <taxon>Kickxellomycotina</taxon>
        <taxon>Dimargaritomycetes</taxon>
        <taxon>Dimargaritales</taxon>
        <taxon>Dimargaritaceae</taxon>
        <taxon>Dispira</taxon>
    </lineage>
</organism>
<comment type="caution">
    <text evidence="7">The sequence shown here is derived from an EMBL/GenBank/DDBJ whole genome shotgun (WGS) entry which is preliminary data.</text>
</comment>